<feature type="region of interest" description="Disordered" evidence="1">
    <location>
        <begin position="139"/>
        <end position="245"/>
    </location>
</feature>
<dbReference type="Proteomes" id="UP000186804">
    <property type="component" value="Unassembled WGS sequence"/>
</dbReference>
<gene>
    <name evidence="3" type="ORF">cand_016280</name>
</gene>
<proteinExistence type="predicted"/>
<dbReference type="GeneID" id="92365813"/>
<feature type="compositionally biased region" description="Basic and acidic residues" evidence="1">
    <location>
        <begin position="1644"/>
        <end position="1657"/>
    </location>
</feature>
<evidence type="ECO:0000256" key="2">
    <source>
        <dbReference type="SAM" id="SignalP"/>
    </source>
</evidence>
<sequence length="2700" mass="312263">MNKVLWLVLSLLLLYLEDASSKEKGSKNIISRPGITTRTSSMGVGRTFDKGVEDTTEMLERFYDDTTKWRHFQTVPGDIKNIENSKGDLKDMNNQQEQIQKAEDAKVSDRDVAIAQTPPEYKIPDAVLPVALSKTVMSKPSNNIEEDSIKENNQEGVDESEGETSDISGVNESTEILSAEVDSEPGTEYLAADESEVSENQGQFSKSYEVADEASPSEQEYKFIESSEQDMNSENNKDKSYILYDEKESVPDYNMYEELENMSEGGIEDEQSSEIIPANEKDDIGSDLTYRFVEEDNPKEIYNDKGKKNRKVRFALESDEGDRDYRYTEEKYKGKEKKYKSGKNSKEKVLFVEESDDSESTRYNFVDESSQEQDSQEQDSQEQDSQEQNFEGDISELSNSSDHNNLKSFQSDIEILEKDGRLVKRPRRMRVPENWDKYSPEKKRNWIKRHRGNLKDLDIVDKEEILPYLDRQRRLENLEPEFGVSEELNLKKRSPNHPIVIGENVNYEDPQFGKGKRREQPKTDIEFTEEYPSLKRQKRRKRYPNEILEGSEEINDYNMQNKDKRNRYRASQIYDTPDSVSLIKKRPHQIGDVTDESEYSFDMSQMDDHIQLNRKKPYIRTKFEDLDKEALRELKKGIRRMKISKDNPLEIIPLVSKFGPEIVFEEIKRTRKPLLEILEEGEIPILYRSKLPRVAVRWEELSPEERLNLKKEWREELKRGTFWDEEDFKAIWGLEKRLQGIWGNEHISGITKPIIRGIFGPEIPTELEDIMLLGDIISSTAPDNIPKLSARQHLNFDFWLDPESDIALELKGKFGLDEPISSPWELQSFSNKLRPIKNYSWMEPLNREEALQLLANNIVEEDLGVLPKLRRKYPWLKDLKDSEVILPIQILDDFIPTNNKPKGNDFALNPENYWYYSEIPDDKKLNNALVEIIEQLGGISTKSKKKSRHNKPLKIKSNNLDITELLQDNRDIVSDWDLETMKYLRSLFEDLYEDTDEILKLEPKKKRSHRENRNFPIWYYGTPEERYREKALEFNPEVGAGIVGLMERSELDKVYMDSSGNILQPFILDLIKEQSSEIDEENSEVYSEEYEEPIKLIEYSDNNFDLRDNKNKSLNFKKKALDSFSDGPKRRVIFDDYDDVSESALSISQIDKTPVYSGFNPIKNWTPFGKLRSKQSPKVIKVLEGEGEDILDTIKEYHENDQSTILELLDGVKQYKNKIKKKNGDNFDSVKFINGQDNRDWNYNKQIRNLEKPRKKSTNKYKLKKKPSSPLWYYDESIGNFWDDQLSQNHDVIDNADNIKLLEVIGFQDEADGLSEEYRNTPIKIYKGKKKLGPEISKSSIDEDEEQQLSEFTDSGEQSQDIETEFELASSEEMSQSNPRLRNYGFFEDDLDPSIILDIDQKVGRERSRKRKKSFIKASNDPRLKPPKRALTLEDMRNLDRLIILDNHDLSEIRRLRRDLFENSPVNADVQALRALLDKLHLDKVINFDSIGKDETFETGSLSDIEGECTSEFEPSESSALVSDFTEENNGTNYSEKLSNDISDWDAVIEEIKNMPFAGKKTCNKKSCKQKSINKNKKFEKKSNNQVKGGKHSYKYLSPEEVSALRDLGLSPNIIKKVNDYVKEGPEGIQKALDYILGSLEAGMKPKDGSNSKSERNPKKRNRKHNHNRSYDLESISPSLARYIKRINDLIGPHEALDELLDRLDLDLENDTPIPKPITHFVTPQILAKLKKLKKEGKKNDGKILKKMFEALRVPEEVKKKRLLGELDEEDILAVERLRKNGKPKQALDALLTALGLDPKLKNYNRDIASKKLSDEYPERSKFLSDISVEDLAMVKELTKQGPEGYNQAVSNLLKILGIPLASDLDLSFEENVLEDSFPTEKNVNQRTQKRKKILLPKERKGKIKRIEFDEFASIIPEEFTDRLKYGVVIPDNKAKILKQVTPPKSILKNRSYPPPRYTDKPLLSPYEEQVRDYINNRRHKLGLPTIPGYHYWSYNPNLEGRASYPEISTPSQKRKKALMNQKKRLQNHLNKEHMVPVSIHPNGNQAVKKTIMLKSYVDDELPIDKEEILLFQTPEYQDDELYQIAELSTLSLPSEQKFIANPVPPNMEKPVYREEYTFISDEDPLQKFHRISQISPILDISKVPEPSKKINNLVTLPLDNLQRTFYGYINNNVSDYESSLYSQDYIDYLKLNSDLTPVDYNQAMEKDCLEIEKKLKLKNLYCRDPGNNEKKMKAINPKSLIKAVSKMNRGLAKSFMKQITFVYSVASLYFDRFPVVKGWNKAIEHHRWVALPLVSPQSYIPNIGGLNILQKMLWHQTLHKSSRLSPRRVLLIVLSKNPVIKTNIPESTVGIEHFANYKTPVYLKMNVEVTPENLMIVPLAQLALCIKGALQIPTRDIKKLNKSSKSNFGSCYIGGIQSHSSAQKVYDMVLKFLHSNTDLSMSKFLVIPIRVGNEDLNKQILAGEQQPTTKSLKSEISEDAISPIISDIDFSILQLDMVRESTQEVKNKYSAELTKLSEDLIKLYIIHSQDLEARSLRANGPKSIVVPMAFPQLYIKGYKNARKLVNNIQNKYRPIRGSRSYRKKLRPGFILLVNDPFFKLEESQSSYLNKQLVKIQQFFTNPYSFKNYDAPKHEGPVFEIRGVNSLEIRKYLLDAMARGARQSATTPLVIVPIYVDASNKEGKILKKHKKKVVEVFSTN</sequence>
<feature type="compositionally biased region" description="Basic residues" evidence="1">
    <location>
        <begin position="1658"/>
        <end position="1668"/>
    </location>
</feature>
<feature type="compositionally biased region" description="Polar residues" evidence="1">
    <location>
        <begin position="165"/>
        <end position="176"/>
    </location>
</feature>
<feature type="compositionally biased region" description="Basic residues" evidence="1">
    <location>
        <begin position="334"/>
        <end position="343"/>
    </location>
</feature>
<feature type="compositionally biased region" description="Basic and acidic residues" evidence="1">
    <location>
        <begin position="323"/>
        <end position="333"/>
    </location>
</feature>
<evidence type="ECO:0000313" key="3">
    <source>
        <dbReference type="EMBL" id="OII77468.1"/>
    </source>
</evidence>
<name>A0A1J4MWN6_9CRYT</name>
<feature type="region of interest" description="Disordered" evidence="1">
    <location>
        <begin position="258"/>
        <end position="292"/>
    </location>
</feature>
<feature type="compositionally biased region" description="Acidic residues" evidence="1">
    <location>
        <begin position="181"/>
        <end position="197"/>
    </location>
</feature>
<feature type="compositionally biased region" description="Basic and acidic residues" evidence="1">
    <location>
        <begin position="235"/>
        <end position="245"/>
    </location>
</feature>
<dbReference type="RefSeq" id="XP_067069314.1">
    <property type="nucleotide sequence ID" value="XM_067211862.1"/>
</dbReference>
<evidence type="ECO:0000256" key="1">
    <source>
        <dbReference type="SAM" id="MobiDB-lite"/>
    </source>
</evidence>
<reference evidence="3 4" key="1">
    <citation type="submission" date="2016-10" db="EMBL/GenBank/DDBJ databases">
        <title>Reductive evolution of mitochondrial metabolism and differential evolution of invasion-related proteins in Cryptosporidium.</title>
        <authorList>
            <person name="Liu S."/>
            <person name="Roellig D.M."/>
            <person name="Guo Y."/>
            <person name="Li N."/>
            <person name="Frace M.A."/>
            <person name="Tang K."/>
            <person name="Zhang L."/>
            <person name="Feng Y."/>
            <person name="Xiao L."/>
        </authorList>
    </citation>
    <scope>NUCLEOTIDE SEQUENCE [LARGE SCALE GENOMIC DNA]</scope>
    <source>
        <strain evidence="3">30847</strain>
    </source>
</reference>
<feature type="compositionally biased region" description="Acidic residues" evidence="1">
    <location>
        <begin position="369"/>
        <end position="385"/>
    </location>
</feature>
<feature type="region of interest" description="Disordered" evidence="1">
    <location>
        <begin position="1339"/>
        <end position="1362"/>
    </location>
</feature>
<feature type="region of interest" description="Disordered" evidence="1">
    <location>
        <begin position="1644"/>
        <end position="1672"/>
    </location>
</feature>
<dbReference type="EMBL" id="LRBS01000034">
    <property type="protein sequence ID" value="OII77468.1"/>
    <property type="molecule type" value="Genomic_DNA"/>
</dbReference>
<organism evidence="3 4">
    <name type="scientific">Cryptosporidium andersoni</name>
    <dbReference type="NCBI Taxonomy" id="117008"/>
    <lineage>
        <taxon>Eukaryota</taxon>
        <taxon>Sar</taxon>
        <taxon>Alveolata</taxon>
        <taxon>Apicomplexa</taxon>
        <taxon>Conoidasida</taxon>
        <taxon>Coccidia</taxon>
        <taxon>Eucoccidiorida</taxon>
        <taxon>Eimeriorina</taxon>
        <taxon>Cryptosporidiidae</taxon>
        <taxon>Cryptosporidium</taxon>
    </lineage>
</organism>
<keyword evidence="2" id="KW-0732">Signal</keyword>
<keyword evidence="4" id="KW-1185">Reference proteome</keyword>
<dbReference type="VEuPathDB" id="CryptoDB:cand_016280"/>
<dbReference type="OrthoDB" id="342139at2759"/>
<accession>A0A1J4MWN6</accession>
<evidence type="ECO:0000313" key="4">
    <source>
        <dbReference type="Proteomes" id="UP000186804"/>
    </source>
</evidence>
<feature type="region of interest" description="Disordered" evidence="1">
    <location>
        <begin position="1408"/>
        <end position="1427"/>
    </location>
</feature>
<feature type="signal peptide" evidence="2">
    <location>
        <begin position="1"/>
        <end position="21"/>
    </location>
</feature>
<feature type="compositionally biased region" description="Acidic residues" evidence="1">
    <location>
        <begin position="258"/>
        <end position="272"/>
    </location>
</feature>
<feature type="compositionally biased region" description="Polar residues" evidence="1">
    <location>
        <begin position="396"/>
        <end position="411"/>
    </location>
</feature>
<protein>
    <submittedName>
        <fullName evidence="3">Uncharacterized protein</fullName>
    </submittedName>
</protein>
<feature type="chain" id="PRO_5012723910" evidence="2">
    <location>
        <begin position="22"/>
        <end position="2700"/>
    </location>
</feature>
<feature type="compositionally biased region" description="Polar residues" evidence="1">
    <location>
        <begin position="1349"/>
        <end position="1359"/>
    </location>
</feature>
<feature type="region of interest" description="Disordered" evidence="1">
    <location>
        <begin position="316"/>
        <end position="411"/>
    </location>
</feature>
<comment type="caution">
    <text evidence="3">The sequence shown here is derived from an EMBL/GenBank/DDBJ whole genome shotgun (WGS) entry which is preliminary data.</text>
</comment>